<evidence type="ECO:0000313" key="27">
    <source>
        <dbReference type="Proteomes" id="UP000425739"/>
    </source>
</evidence>
<evidence type="ECO:0000313" key="14">
    <source>
        <dbReference type="EMBL" id="AZJ17905.1"/>
    </source>
</evidence>
<dbReference type="Proteomes" id="UP000167567">
    <property type="component" value="Segment"/>
</dbReference>
<reference evidence="1 23" key="1">
    <citation type="submission" date="2015-12" db="EMBL/GenBank/DDBJ databases">
        <title>Genome sequencing and molecular characterization of Fowl Adenovirus type 4 isolated from healthy poultry bird in India.</title>
        <authorList>
            <person name="Appaiahgari M.B."/>
            <person name="Kathaperumal K."/>
            <person name="Gulati B.R."/>
            <person name="Singh A."/>
            <person name="Vrati S."/>
        </authorList>
    </citation>
    <scope>NUCLEOTIDE SEQUENCE [LARGE SCALE GENOMIC DNA]</scope>
    <source>
        <strain evidence="1">B1-7</strain>
    </source>
</reference>
<evidence type="ECO:0000313" key="26">
    <source>
        <dbReference type="Proteomes" id="UP000320613"/>
    </source>
</evidence>
<dbReference type="EMBL" id="LC628937">
    <property type="protein sequence ID" value="BCU79990.1"/>
    <property type="molecule type" value="Genomic_DNA"/>
</dbReference>
<reference evidence="11" key="7">
    <citation type="submission" date="2017-10" db="EMBL/GenBank/DDBJ databases">
        <title>Genomic analysis of fowl aviadenovirus strain CH/AHHQ/2016 isolated from hepatitis-hydropericardium syndrome in chickens in China.</title>
        <authorList>
            <person name="Zhao L."/>
            <person name="Liu C."/>
            <person name="Zhang X."/>
            <person name="Zhou H."/>
            <person name="Huang J."/>
        </authorList>
    </citation>
    <scope>NUCLEOTIDE SEQUENCE [LARGE SCALE GENOMIC DNA]</scope>
    <source>
        <strain evidence="11">CH/AHHQ/2016</strain>
    </source>
</reference>
<evidence type="ECO:0000313" key="1">
    <source>
        <dbReference type="EMBL" id="ANG08828.1"/>
    </source>
</evidence>
<evidence type="ECO:0000313" key="8">
    <source>
        <dbReference type="EMBL" id="ARQ79996.1"/>
    </source>
</evidence>
<dbReference type="EMBL" id="MW349185">
    <property type="protein sequence ID" value="QTE18955.1"/>
    <property type="molecule type" value="Genomic_DNA"/>
</dbReference>
<reference evidence="9" key="6">
    <citation type="submission" date="2017-02" db="EMBL/GenBank/DDBJ databases">
        <authorList>
            <person name="Peterson S.W."/>
        </authorList>
    </citation>
    <scope>NUCLEOTIDE SEQUENCE</scope>
    <source>
        <strain evidence="9">SDSX1</strain>
    </source>
</reference>
<protein>
    <submittedName>
        <fullName evidence="15">Hypothetical 9.1 kDa protein</fullName>
    </submittedName>
    <submittedName>
        <fullName evidence="2">Putative 9.1 kDa protein</fullName>
    </submittedName>
</protein>
<reference evidence="10 24" key="9">
    <citation type="submission" date="2017-11" db="EMBL/GenBank/DDBJ databases">
        <authorList>
            <person name="Zou X."/>
            <person name="Lu Z."/>
            <person name="Yu Y."/>
        </authorList>
    </citation>
    <scope>NUCLEOTIDE SEQUENCE [LARGE SCALE GENOMIC DNA]</scope>
    <source>
        <strain evidence="10">NIVD2</strain>
    </source>
</reference>
<dbReference type="EMBL" id="KU569296">
    <property type="protein sequence ID" value="ANV21572.1"/>
    <property type="molecule type" value="Genomic_DNA"/>
</dbReference>
<organism evidence="1 23">
    <name type="scientific">Fowl aviadenovirus 4</name>
    <name type="common">FAdV-4</name>
    <dbReference type="NCBI Taxonomy" id="130663"/>
    <lineage>
        <taxon>Viruses</taxon>
        <taxon>Varidnaviria</taxon>
        <taxon>Bamfordvirae</taxon>
        <taxon>Preplasmiviricota</taxon>
        <taxon>Polisuviricotina</taxon>
        <taxon>Pharingeaviricetes</taxon>
        <taxon>Rowavirales</taxon>
        <taxon>Adenoviridae</taxon>
        <taxon>Aviadenovirus</taxon>
        <taxon>Aviadenovirus hydropericardii</taxon>
        <taxon>Fowl aviadenovirus C</taxon>
    </lineage>
</organism>
<dbReference type="Proteomes" id="UP000124143">
    <property type="component" value="Genome"/>
</dbReference>
<dbReference type="EMBL" id="MG547384">
    <property type="protein sequence ID" value="AUO29829.1"/>
    <property type="molecule type" value="Genomic_DNA"/>
</dbReference>
<dbReference type="EMBL" id="KU558762">
    <property type="protein sequence ID" value="ANV21486.1"/>
    <property type="molecule type" value="Genomic_DNA"/>
</dbReference>
<evidence type="ECO:0000313" key="12">
    <source>
        <dbReference type="EMBL" id="AXT18237.1"/>
    </source>
</evidence>
<dbReference type="EMBL" id="MN606302">
    <property type="protein sequence ID" value="QLI42820.1"/>
    <property type="molecule type" value="Genomic_DNA"/>
</dbReference>
<reference evidence="18 29" key="16">
    <citation type="journal article" date="2020" name="Microb. Pathog.">
        <title>Molecular characterization and pathogenicity of highly pathogenic fowl adenovirus serotype 4 isolated from laying flock with hydropericardium-hepatitis syndrome.</title>
        <authorList>
            <person name="Yin D."/>
            <person name="Xue M."/>
            <person name="Yang K."/>
            <person name="Xiong X."/>
            <person name="Geng S."/>
            <person name="Tu J."/>
            <person name="Song X."/>
            <person name="Shao Y."/>
            <person name="Wang G."/>
            <person name="Qi K."/>
        </authorList>
    </citation>
    <scope>NUCLEOTIDE SEQUENCE [LARGE SCALE GENOMIC DNA]</scope>
    <source>
        <strain evidence="18">AH-F19</strain>
    </source>
</reference>
<dbReference type="Proteomes" id="UP000694037">
    <property type="component" value="Segment"/>
</dbReference>
<reference evidence="13" key="11">
    <citation type="submission" date="2018-01" db="EMBL/GenBank/DDBJ databases">
        <title>Complete genome of a fowl adenovirus 4 in China.</title>
        <authorList>
            <person name="Chen Z."/>
            <person name="Shi S."/>
            <person name="Huang Y."/>
        </authorList>
    </citation>
    <scope>NUCLEOTIDE SEQUENCE [LARGE SCALE GENOMIC DNA]</scope>
    <source>
        <strain evidence="13">GDMZ</strain>
    </source>
</reference>
<reference evidence="21 22" key="2">
    <citation type="submission" date="2016-01" db="EMBL/GenBank/DDBJ databases">
        <title>Genetic characterization of outbreak-related fowl adenoviruses serotype 4 in China from 2015.</title>
        <authorList>
            <person name="Gao D."/>
            <person name="Wang C."/>
            <person name="Li Y."/>
            <person name="Chen L."/>
            <person name="Yang X."/>
            <person name="Wang X."/>
            <person name="Chang H."/>
            <person name="Liu H."/>
            <person name="Zhao J."/>
        </authorList>
    </citation>
    <scope>NUCLEOTIDE SEQUENCE [LARGE SCALE GENOMIC DNA]</scope>
    <source>
        <strain evidence="5">CH/AHBZ/2015</strain>
        <strain evidence="2">CH/HNJZ/2015</strain>
        <strain evidence="6">CH/JSXZ/2015</strain>
        <strain evidence="3">CH/SDDZ/2015</strain>
        <strain evidence="4">CH/SXCZ/2015</strain>
    </source>
</reference>
<evidence type="ECO:0000313" key="25">
    <source>
        <dbReference type="Proteomes" id="UP000320539"/>
    </source>
</evidence>
<dbReference type="EMBL" id="MN337322">
    <property type="protein sequence ID" value="QGS70314.1"/>
    <property type="molecule type" value="Genomic_DNA"/>
</dbReference>
<evidence type="ECO:0000313" key="9">
    <source>
        <dbReference type="EMBL" id="AUO29788.1"/>
    </source>
</evidence>
<evidence type="ECO:0000313" key="5">
    <source>
        <dbReference type="EMBL" id="ANV21529.1"/>
    </source>
</evidence>
<name>A0A173ADM4_FADV4</name>
<dbReference type="Proteomes" id="UP000157220">
    <property type="component" value="Segment"/>
</dbReference>
<evidence type="ECO:0000313" key="16">
    <source>
        <dbReference type="EMBL" id="QGS70314.1"/>
    </source>
</evidence>
<evidence type="ECO:0000313" key="19">
    <source>
        <dbReference type="EMBL" id="QNT22051.1"/>
    </source>
</evidence>
<dbReference type="EMBL" id="KU342001">
    <property type="protein sequence ID" value="ANG08828.1"/>
    <property type="molecule type" value="Genomic_DNA"/>
</dbReference>
<dbReference type="EMBL" id="MG148334">
    <property type="protein sequence ID" value="AXT18195.1"/>
    <property type="molecule type" value="Genomic_DNA"/>
</dbReference>
<dbReference type="Proteomes" id="UP000134463">
    <property type="component" value="Segment"/>
</dbReference>
<dbReference type="Proteomes" id="UP000438681">
    <property type="component" value="Segment"/>
</dbReference>
<dbReference type="Proteomes" id="UP000516630">
    <property type="component" value="Segment"/>
</dbReference>
<reference evidence="19 30" key="15">
    <citation type="submission" date="2019-12" db="EMBL/GenBank/DDBJ databases">
        <authorList>
            <person name="Xiong X."/>
        </authorList>
    </citation>
    <scope>NUCLEOTIDE SEQUENCE [LARGE SCALE GENOMIC DNA]</scope>
    <source>
        <strain evidence="19">AH-F18</strain>
    </source>
</reference>
<evidence type="ECO:0000313" key="3">
    <source>
        <dbReference type="EMBL" id="ANV21444.1"/>
    </source>
</evidence>
<reference evidence="17 28" key="14">
    <citation type="submission" date="2019-10" db="EMBL/GenBank/DDBJ databases">
        <authorList>
            <person name="Zhao L."/>
            <person name="Zhang X."/>
            <person name="Liu C."/>
        </authorList>
    </citation>
    <scope>NUCLEOTIDE SEQUENCE [LARGE SCALE GENOMIC DNA]</scope>
    <source>
        <strain evidence="17">CH/AHWH/2018</strain>
    </source>
</reference>
<evidence type="ECO:0000313" key="6">
    <source>
        <dbReference type="EMBL" id="ANV21572.1"/>
    </source>
</evidence>
<dbReference type="Proteomes" id="UP000319515">
    <property type="component" value="Segment"/>
</dbReference>
<dbReference type="Proteomes" id="UP000425739">
    <property type="component" value="Segment"/>
</dbReference>
<evidence type="ECO:0000313" key="15">
    <source>
        <dbReference type="EMBL" id="BCU79990.1"/>
    </source>
</evidence>
<reference evidence="15" key="18">
    <citation type="submission" date="2021-04" db="EMBL/GenBank/DDBJ databases">
        <title>Fowl aviadenovirus C strain JP/LVP-1/96, complete genome.</title>
        <authorList>
            <person name="Mase M."/>
            <person name="Iseki H."/>
        </authorList>
    </citation>
    <scope>NUCLEOTIDE SEQUENCE</scope>
    <source>
        <strain evidence="15">JP/LVP-1/96</strain>
    </source>
</reference>
<dbReference type="EMBL" id="KU569295">
    <property type="protein sequence ID" value="ANV21529.1"/>
    <property type="molecule type" value="Genomic_DNA"/>
</dbReference>
<dbReference type="Proteomes" id="UP000166015">
    <property type="component" value="Genome"/>
</dbReference>
<dbReference type="EMBL" id="MG148335">
    <property type="protein sequence ID" value="AXT18237.1"/>
    <property type="molecule type" value="Genomic_DNA"/>
</dbReference>
<reference evidence="16 27" key="13">
    <citation type="submission" date="2019-08" db="EMBL/GenBank/DDBJ databases">
        <authorList>
            <person name="Jin Q."/>
            <person name="Chai Y."/>
            <person name="Zhang G."/>
        </authorList>
    </citation>
    <scope>NUCLEOTIDE SEQUENCE [LARGE SCALE GENOMIC DNA]</scope>
    <source>
        <strain evidence="16">ZZ</strain>
    </source>
</reference>
<reference evidence="12" key="8">
    <citation type="submission" date="2017-10" db="EMBL/GenBank/DDBJ databases">
        <title>Genomic analysis of fowl aviadenovirus strain CH/AHMC/2015 isolated from hepatitis-hydropericardium syndrome in young egg-laying chickens in China.</title>
        <authorList>
            <person name="Zhao L."/>
            <person name="Liu C."/>
            <person name="Zhang X."/>
            <person name="Zhou H."/>
            <person name="Huang J."/>
        </authorList>
    </citation>
    <scope>NUCLEOTIDE SEQUENCE [LARGE SCALE GENOMIC DNA]</scope>
    <source>
        <strain evidence="12">CH/AHMC/2015</strain>
    </source>
</reference>
<reference evidence="14" key="12">
    <citation type="submission" date="2018-02" db="EMBL/GenBank/DDBJ databases">
        <title>Complete Genome Sequence of Fowl Aviadenovirus Serotype 4 Isolated in China.</title>
        <authorList>
            <person name="Ma X."/>
            <person name="Cui N."/>
            <person name="Xu C."/>
        </authorList>
    </citation>
    <scope>NUCLEOTIDE SEQUENCE [LARGE SCALE GENOMIC DNA]</scope>
    <source>
        <strain evidence="14">SD1601/FAdV-4</strain>
    </source>
</reference>
<evidence type="ECO:0000313" key="7">
    <source>
        <dbReference type="EMBL" id="APA19528.1"/>
    </source>
</evidence>
<reference evidence="20" key="17">
    <citation type="submission" date="2020-12" db="EMBL/GenBank/DDBJ databases">
        <authorList>
            <person name="Song Y."/>
            <person name="Liu S."/>
            <person name="Li N."/>
        </authorList>
    </citation>
    <scope>NUCLEOTIDE SEQUENCE</scope>
    <source>
        <strain evidence="20">SDTA2</strain>
    </source>
</reference>
<reference evidence="26" key="5">
    <citation type="submission" date="2017-02" db="EMBL/GenBank/DDBJ databases">
        <authorList>
            <person name="Chen P."/>
            <person name="Yuan W."/>
            <person name="Sun J."/>
        </authorList>
    </citation>
    <scope>NUCLEOTIDE SEQUENCE [LARGE SCALE GENOMIC DNA]</scope>
</reference>
<reference evidence="7 25" key="3">
    <citation type="submission" date="2016-03" db="EMBL/GenBank/DDBJ databases">
        <title>Isolation and characterization of a hypervirulent fowl adenovirus 4.</title>
        <authorList>
            <person name="Pan Q."/>
            <person name="Cui H."/>
            <person name="Wang X."/>
        </authorList>
    </citation>
    <scope>NUCLEOTIDE SEQUENCE [LARGE SCALE GENOMIC DNA]</scope>
    <source>
        <strain evidence="7 25">HLJFAd15</strain>
    </source>
</reference>
<evidence type="ECO:0000313" key="21">
    <source>
        <dbReference type="Proteomes" id="UP000124143"/>
    </source>
</evidence>
<evidence type="ECO:0000313" key="29">
    <source>
        <dbReference type="Proteomes" id="UP000515989"/>
    </source>
</evidence>
<evidence type="ECO:0000313" key="11">
    <source>
        <dbReference type="EMBL" id="AXT18195.1"/>
    </source>
</evidence>
<dbReference type="Proteomes" id="UP000515989">
    <property type="component" value="Segment"/>
</dbReference>
<evidence type="ECO:0000313" key="23">
    <source>
        <dbReference type="Proteomes" id="UP000157220"/>
    </source>
</evidence>
<dbReference type="Proteomes" id="UP000315514">
    <property type="component" value="Segment"/>
</dbReference>
<dbReference type="EMBL" id="MN781666">
    <property type="protein sequence ID" value="QNI22037.1"/>
    <property type="molecule type" value="Genomic_DNA"/>
</dbReference>
<evidence type="ECO:0000313" key="17">
    <source>
        <dbReference type="EMBL" id="QLI42820.1"/>
    </source>
</evidence>
<sequence>MLSRVRLRTETRRSGFFRAYCSILSRISRTSARRSAMCWGIGFSRIEEVAEAGFLGLGGAAGFRLALRALAAVGESRVVGHS</sequence>
<gene>
    <name evidence="1" type="primary">9.1 kDa</name>
</gene>
<evidence type="ECO:0000313" key="30">
    <source>
        <dbReference type="Proteomes" id="UP000516630"/>
    </source>
</evidence>
<evidence type="ECO:0000313" key="22">
    <source>
        <dbReference type="Proteomes" id="UP000134463"/>
    </source>
</evidence>
<dbReference type="Proteomes" id="UP000318819">
    <property type="component" value="Genome"/>
</dbReference>
<dbReference type="EMBL" id="MH006602">
    <property type="protein sequence ID" value="AZJ17905.1"/>
    <property type="molecule type" value="Genomic_DNA"/>
</dbReference>
<evidence type="ECO:0000313" key="28">
    <source>
        <dbReference type="Proteomes" id="UP000510776"/>
    </source>
</evidence>
<dbReference type="Proteomes" id="UP000318061">
    <property type="component" value="Segment"/>
</dbReference>
<dbReference type="Proteomes" id="UP000160212">
    <property type="component" value="Segment"/>
</dbReference>
<dbReference type="Proteomes" id="UP000320775">
    <property type="component" value="Segment"/>
</dbReference>
<evidence type="ECO:0000313" key="10">
    <source>
        <dbReference type="EMBL" id="AUO29829.1"/>
    </source>
</evidence>
<evidence type="ECO:0000313" key="2">
    <source>
        <dbReference type="EMBL" id="ANV21401.1"/>
    </source>
</evidence>
<evidence type="ECO:0000313" key="20">
    <source>
        <dbReference type="EMBL" id="QTE18955.1"/>
    </source>
</evidence>
<evidence type="ECO:0000313" key="13">
    <source>
        <dbReference type="EMBL" id="AYW01614.1"/>
    </source>
</evidence>
<evidence type="ECO:0000313" key="18">
    <source>
        <dbReference type="EMBL" id="QNI22037.1"/>
    </source>
</evidence>
<dbReference type="Proteomes" id="UP000320613">
    <property type="component" value="Genome"/>
</dbReference>
<evidence type="ECO:0000313" key="4">
    <source>
        <dbReference type="EMBL" id="ANV21486.1"/>
    </source>
</evidence>
<proteinExistence type="predicted"/>
<dbReference type="EMBL" id="KY636400">
    <property type="protein sequence ID" value="AUO29788.1"/>
    <property type="molecule type" value="Genomic_DNA"/>
</dbReference>
<dbReference type="EMBL" id="KU558760">
    <property type="protein sequence ID" value="ANV21401.1"/>
    <property type="molecule type" value="Genomic_DNA"/>
</dbReference>
<dbReference type="EMBL" id="KX538980">
    <property type="protein sequence ID" value="ARQ79996.1"/>
    <property type="molecule type" value="Genomic_DNA"/>
</dbReference>
<reference evidence="10" key="10">
    <citation type="journal article" date="2018" name="J. Virol.">
        <title>()DNA assembly technique simplifies the construction of infectious clone of fowl adenovirus.</title>
        <authorList>
            <person name="Zou X.H."/>
            <person name="Bi Z.X."/>
            <person name="Guo X.J."/>
            <person name="Zhang Z."/>
            <person name="Zhao Y."/>
            <person name="Wang M."/>
            <person name="Zhu Y.L."/>
            <person name="Jie H.Y."/>
            <person name="Yu Y."/>
            <person name="Hung T."/>
            <person name="Lu Z.Z."/>
        </authorList>
    </citation>
    <scope>NUCLEOTIDE SEQUENCE</scope>
    <source>
        <strain evidence="10">NIVD2</strain>
    </source>
</reference>
<dbReference type="EMBL" id="KU558761">
    <property type="protein sequence ID" value="ANV21444.1"/>
    <property type="molecule type" value="Genomic_DNA"/>
</dbReference>
<dbReference type="EMBL" id="MG856954">
    <property type="protein sequence ID" value="AYW01614.1"/>
    <property type="molecule type" value="Genomic_DNA"/>
</dbReference>
<dbReference type="Proteomes" id="UP000320539">
    <property type="component" value="Genome"/>
</dbReference>
<accession>A0A173ADM4</accession>
<dbReference type="EMBL" id="KU991797">
    <property type="protein sequence ID" value="APA19528.1"/>
    <property type="molecule type" value="Genomic_DNA"/>
</dbReference>
<reference evidence="8" key="4">
    <citation type="submission" date="2016-07" db="EMBL/GenBank/DDBJ databases">
        <title>The first whole genome sequence and pathogenicity characterization of a fowl adenovirus 4 isolated from ducks associated with inclusion body hepatitis and hydropericardium syndrome.</title>
        <authorList>
            <person name="Pan Q."/>
            <person name="Liu L."/>
            <person name="Wang Y."/>
            <person name="Zhang Y."/>
            <person name="Qi X."/>
            <person name="Liu C."/>
            <person name="Gao Y."/>
            <person name="Cui H."/>
            <person name="Wang X."/>
        </authorList>
    </citation>
    <scope>NUCLEOTIDE SEQUENCE [LARGE SCALE GENOMIC DNA]</scope>
    <source>
        <strain evidence="8">HLJDAd15</strain>
    </source>
</reference>
<dbReference type="EMBL" id="MN781665">
    <property type="protein sequence ID" value="QNT22051.1"/>
    <property type="molecule type" value="Genomic_DNA"/>
</dbReference>
<evidence type="ECO:0000313" key="24">
    <source>
        <dbReference type="Proteomes" id="UP000319515"/>
    </source>
</evidence>
<dbReference type="Proteomes" id="UP000510776">
    <property type="component" value="Segment"/>
</dbReference>
<dbReference type="Proteomes" id="UP000664908">
    <property type="component" value="Segment"/>
</dbReference>